<accession>A0ACC1CEQ3</accession>
<evidence type="ECO:0000313" key="1">
    <source>
        <dbReference type="EMBL" id="KAJ0170073.1"/>
    </source>
</evidence>
<comment type="caution">
    <text evidence="1">The sequence shown here is derived from an EMBL/GenBank/DDBJ whole genome shotgun (WGS) entry which is preliminary data.</text>
</comment>
<gene>
    <name evidence="1" type="ORF">K1T71_014679</name>
</gene>
<sequence length="362" mass="40553">MWLFAETIVVTSSQSHFSTPPLNLPEGAECKYHNYKGTCVKYNKCMSPAQLLRHLNSIPVKCLEYLSTLPYESLTYTSIDKTLSELNCKIVSTYLTQGGGIAGGRAAERDRYPHMALLGYGNDLKSVQWLCGGSVISEKFVLTAAHCIFTKFGNVSYVAVGMLRRTDPPEIWQRIKVKRIIPYPEYKSSSKYHDIALLETEVQFKFSKAVLPACLDTAEPQPEPPFNILQVTGWGALDSKQSSLADTLQVVDLEEFSEEECSLDYPPKSSVLEYGYDKVIQICYGSRNNVNDTCKGDSGGPLQRSISLERQYQVVGVTSFGNRCGIKGGAAIYTRVEPYLQWIENIVWPLGDPKELEEFKKF</sequence>
<protein>
    <submittedName>
        <fullName evidence="1">Uncharacterized protein</fullName>
    </submittedName>
</protein>
<keyword evidence="2" id="KW-1185">Reference proteome</keyword>
<organism evidence="1 2">
    <name type="scientific">Dendrolimus kikuchii</name>
    <dbReference type="NCBI Taxonomy" id="765133"/>
    <lineage>
        <taxon>Eukaryota</taxon>
        <taxon>Metazoa</taxon>
        <taxon>Ecdysozoa</taxon>
        <taxon>Arthropoda</taxon>
        <taxon>Hexapoda</taxon>
        <taxon>Insecta</taxon>
        <taxon>Pterygota</taxon>
        <taxon>Neoptera</taxon>
        <taxon>Endopterygota</taxon>
        <taxon>Lepidoptera</taxon>
        <taxon>Glossata</taxon>
        <taxon>Ditrysia</taxon>
        <taxon>Bombycoidea</taxon>
        <taxon>Lasiocampidae</taxon>
        <taxon>Dendrolimus</taxon>
    </lineage>
</organism>
<proteinExistence type="predicted"/>
<evidence type="ECO:0000313" key="2">
    <source>
        <dbReference type="Proteomes" id="UP000824533"/>
    </source>
</evidence>
<name>A0ACC1CEQ3_9NEOP</name>
<reference evidence="1 2" key="1">
    <citation type="journal article" date="2021" name="Front. Genet.">
        <title>Chromosome-Level Genome Assembly Reveals Significant Gene Expansion in the Toll and IMD Signaling Pathways of Dendrolimus kikuchii.</title>
        <authorList>
            <person name="Zhou J."/>
            <person name="Wu P."/>
            <person name="Xiong Z."/>
            <person name="Liu N."/>
            <person name="Zhao N."/>
            <person name="Ji M."/>
            <person name="Qiu Y."/>
            <person name="Yang B."/>
        </authorList>
    </citation>
    <scope>NUCLEOTIDE SEQUENCE [LARGE SCALE GENOMIC DNA]</scope>
    <source>
        <strain evidence="1">Ann1</strain>
    </source>
</reference>
<dbReference type="EMBL" id="CM034415">
    <property type="protein sequence ID" value="KAJ0170073.1"/>
    <property type="molecule type" value="Genomic_DNA"/>
</dbReference>
<dbReference type="Proteomes" id="UP000824533">
    <property type="component" value="Linkage Group LG29"/>
</dbReference>